<evidence type="ECO:0000256" key="15">
    <source>
        <dbReference type="ARBA" id="ARBA00023065"/>
    </source>
</evidence>
<dbReference type="SFLD" id="SFLDF00027">
    <property type="entry name" value="p-type_atpase"/>
    <property type="match status" value="1"/>
</dbReference>
<dbReference type="PRINTS" id="PR00120">
    <property type="entry name" value="HATPASE"/>
</dbReference>
<dbReference type="Gene3D" id="3.40.1110.10">
    <property type="entry name" value="Calcium-transporting ATPase, cytoplasmic domain N"/>
    <property type="match status" value="1"/>
</dbReference>
<keyword evidence="7" id="KW-0479">Metal-binding</keyword>
<dbReference type="InterPro" id="IPR018303">
    <property type="entry name" value="ATPase_P-typ_P_site"/>
</dbReference>
<dbReference type="GO" id="GO:0005524">
    <property type="term" value="F:ATP binding"/>
    <property type="evidence" value="ECO:0007669"/>
    <property type="project" value="UniProtKB-KW"/>
</dbReference>
<evidence type="ECO:0000256" key="11">
    <source>
        <dbReference type="ARBA" id="ARBA00022958"/>
    </source>
</evidence>
<dbReference type="SMART" id="SM00831">
    <property type="entry name" value="Cation_ATPase_N"/>
    <property type="match status" value="1"/>
</dbReference>
<dbReference type="NCBIfam" id="TIGR01494">
    <property type="entry name" value="ATPase_P-type"/>
    <property type="match status" value="2"/>
</dbReference>
<dbReference type="Pfam" id="PF00690">
    <property type="entry name" value="Cation_ATPase_N"/>
    <property type="match status" value="1"/>
</dbReference>
<evidence type="ECO:0000256" key="10">
    <source>
        <dbReference type="ARBA" id="ARBA00022842"/>
    </source>
</evidence>
<evidence type="ECO:0000256" key="1">
    <source>
        <dbReference type="ARBA" id="ARBA00001946"/>
    </source>
</evidence>
<feature type="transmembrane region" description="Helical" evidence="22">
    <location>
        <begin position="985"/>
        <end position="1004"/>
    </location>
</feature>
<dbReference type="PRINTS" id="PR00119">
    <property type="entry name" value="CATATPASE"/>
</dbReference>
<evidence type="ECO:0000256" key="17">
    <source>
        <dbReference type="ARBA" id="ARBA00023201"/>
    </source>
</evidence>
<dbReference type="GO" id="GO:0008554">
    <property type="term" value="F:P-type sodium transporter activity"/>
    <property type="evidence" value="ECO:0007669"/>
    <property type="project" value="UniProtKB-EC"/>
</dbReference>
<dbReference type="FunFam" id="2.70.150.10:FF:000016">
    <property type="entry name" value="Calcium-transporting P-type ATPase putative"/>
    <property type="match status" value="1"/>
</dbReference>
<dbReference type="SFLD" id="SFLDG00002">
    <property type="entry name" value="C1.7:_P-type_atpase_like"/>
    <property type="match status" value="1"/>
</dbReference>
<dbReference type="PANTHER" id="PTHR42861">
    <property type="entry name" value="CALCIUM-TRANSPORTING ATPASE"/>
    <property type="match status" value="1"/>
</dbReference>
<dbReference type="SUPFAM" id="SSF81660">
    <property type="entry name" value="Metal cation-transporting ATPase, ATP-binding domain N"/>
    <property type="match status" value="1"/>
</dbReference>
<keyword evidence="12" id="KW-1278">Translocase</keyword>
<comment type="cofactor">
    <cofactor evidence="1">
        <name>Mg(2+)</name>
        <dbReference type="ChEBI" id="CHEBI:18420"/>
    </cofactor>
</comment>
<dbReference type="InterPro" id="IPR044492">
    <property type="entry name" value="P_typ_ATPase_HD_dom"/>
</dbReference>
<evidence type="ECO:0000256" key="8">
    <source>
        <dbReference type="ARBA" id="ARBA00022741"/>
    </source>
</evidence>
<dbReference type="InterPro" id="IPR006068">
    <property type="entry name" value="ATPase_P-typ_cation-transptr_C"/>
</dbReference>
<comment type="subcellular location">
    <subcellularLocation>
        <location evidence="2">Cell membrane</location>
        <topology evidence="2">Multi-pass membrane protein</topology>
    </subcellularLocation>
</comment>
<dbReference type="InterPro" id="IPR023298">
    <property type="entry name" value="ATPase_P-typ_TM_dom_sf"/>
</dbReference>
<keyword evidence="25" id="KW-1185">Reference proteome</keyword>
<organism evidence="24 25">
    <name type="scientific">Powellomyces hirtus</name>
    <dbReference type="NCBI Taxonomy" id="109895"/>
    <lineage>
        <taxon>Eukaryota</taxon>
        <taxon>Fungi</taxon>
        <taxon>Fungi incertae sedis</taxon>
        <taxon>Chytridiomycota</taxon>
        <taxon>Chytridiomycota incertae sedis</taxon>
        <taxon>Chytridiomycetes</taxon>
        <taxon>Spizellomycetales</taxon>
        <taxon>Powellomycetaceae</taxon>
        <taxon>Powellomyces</taxon>
    </lineage>
</organism>
<keyword evidence="11" id="KW-0630">Potassium</keyword>
<keyword evidence="16 22" id="KW-0472">Membrane</keyword>
<keyword evidence="10" id="KW-0460">Magnesium</keyword>
<feature type="transmembrane region" description="Helical" evidence="22">
    <location>
        <begin position="764"/>
        <end position="785"/>
    </location>
</feature>
<dbReference type="NCBIfam" id="TIGR01523">
    <property type="entry name" value="ATPase-IID_K-Na"/>
    <property type="match status" value="1"/>
</dbReference>
<dbReference type="EMBL" id="QEAQ01000149">
    <property type="protein sequence ID" value="TPX54585.1"/>
    <property type="molecule type" value="Genomic_DNA"/>
</dbReference>
<dbReference type="Pfam" id="PF13246">
    <property type="entry name" value="Cation_ATPase"/>
    <property type="match status" value="1"/>
</dbReference>
<evidence type="ECO:0000256" key="5">
    <source>
        <dbReference type="ARBA" id="ARBA00022538"/>
    </source>
</evidence>
<keyword evidence="5" id="KW-0633">Potassium transport</keyword>
<dbReference type="SUPFAM" id="SSF56784">
    <property type="entry name" value="HAD-like"/>
    <property type="match status" value="1"/>
</dbReference>
<comment type="catalytic activity">
    <reaction evidence="21">
        <text>Na(+)(in) + ATP + H2O = Na(+)(out) + ADP + phosphate + H(+)</text>
        <dbReference type="Rhea" id="RHEA:14633"/>
        <dbReference type="ChEBI" id="CHEBI:15377"/>
        <dbReference type="ChEBI" id="CHEBI:15378"/>
        <dbReference type="ChEBI" id="CHEBI:29101"/>
        <dbReference type="ChEBI" id="CHEBI:30616"/>
        <dbReference type="ChEBI" id="CHEBI:43474"/>
        <dbReference type="ChEBI" id="CHEBI:456216"/>
        <dbReference type="EC" id="7.2.2.3"/>
    </reaction>
    <physiologicalReaction direction="left-to-right" evidence="21">
        <dbReference type="Rhea" id="RHEA:14634"/>
    </physiologicalReaction>
</comment>
<dbReference type="Pfam" id="PF00689">
    <property type="entry name" value="Cation_ATPase_C"/>
    <property type="match status" value="1"/>
</dbReference>
<feature type="transmembrane region" description="Helical" evidence="22">
    <location>
        <begin position="953"/>
        <end position="973"/>
    </location>
</feature>
<feature type="transmembrane region" description="Helical" evidence="22">
    <location>
        <begin position="862"/>
        <end position="883"/>
    </location>
</feature>
<dbReference type="GO" id="GO:0006813">
    <property type="term" value="P:potassium ion transport"/>
    <property type="evidence" value="ECO:0007669"/>
    <property type="project" value="UniProtKB-KW"/>
</dbReference>
<keyword evidence="13 22" id="KW-1133">Transmembrane helix</keyword>
<evidence type="ECO:0000256" key="21">
    <source>
        <dbReference type="ARBA" id="ARBA00049499"/>
    </source>
</evidence>
<dbReference type="EC" id="7.2.2.3" evidence="19"/>
<dbReference type="InterPro" id="IPR036412">
    <property type="entry name" value="HAD-like_sf"/>
</dbReference>
<keyword evidence="15" id="KW-0406">Ion transport</keyword>
<evidence type="ECO:0000256" key="2">
    <source>
        <dbReference type="ARBA" id="ARBA00004651"/>
    </source>
</evidence>
<dbReference type="FunFam" id="3.40.50.1000:FF:000001">
    <property type="entry name" value="Phospholipid-transporting ATPase IC"/>
    <property type="match status" value="1"/>
</dbReference>
<keyword evidence="4" id="KW-1003">Cell membrane</keyword>
<evidence type="ECO:0000256" key="9">
    <source>
        <dbReference type="ARBA" id="ARBA00022840"/>
    </source>
</evidence>
<evidence type="ECO:0000256" key="20">
    <source>
        <dbReference type="ARBA" id="ARBA00048599"/>
    </source>
</evidence>
<evidence type="ECO:0000256" key="18">
    <source>
        <dbReference type="ARBA" id="ARBA00035017"/>
    </source>
</evidence>
<dbReference type="Gene3D" id="2.70.150.10">
    <property type="entry name" value="Calcium-transporting ATPase, cytoplasmic transduction domain A"/>
    <property type="match status" value="1"/>
</dbReference>
<evidence type="ECO:0000256" key="22">
    <source>
        <dbReference type="SAM" id="Phobius"/>
    </source>
</evidence>
<comment type="catalytic activity">
    <reaction evidence="20">
        <text>K(+)(in) + ATP + H2O = K(+)(out) + ADP + phosphate + H(+)</text>
        <dbReference type="Rhea" id="RHEA:75815"/>
        <dbReference type="ChEBI" id="CHEBI:15377"/>
        <dbReference type="ChEBI" id="CHEBI:15378"/>
        <dbReference type="ChEBI" id="CHEBI:29103"/>
        <dbReference type="ChEBI" id="CHEBI:30616"/>
        <dbReference type="ChEBI" id="CHEBI:43474"/>
        <dbReference type="ChEBI" id="CHEBI:456216"/>
    </reaction>
</comment>
<keyword evidence="3" id="KW-0813">Transport</keyword>
<dbReference type="AlphaFoldDB" id="A0A507DTN0"/>
<feature type="transmembrane region" description="Helical" evidence="22">
    <location>
        <begin position="797"/>
        <end position="817"/>
    </location>
</feature>
<evidence type="ECO:0000256" key="4">
    <source>
        <dbReference type="ARBA" id="ARBA00022475"/>
    </source>
</evidence>
<dbReference type="GO" id="GO:0016887">
    <property type="term" value="F:ATP hydrolysis activity"/>
    <property type="evidence" value="ECO:0007669"/>
    <property type="project" value="InterPro"/>
</dbReference>
<dbReference type="GO" id="GO:0046872">
    <property type="term" value="F:metal ion binding"/>
    <property type="evidence" value="ECO:0007669"/>
    <property type="project" value="UniProtKB-KW"/>
</dbReference>
<feature type="domain" description="Cation-transporting P-type ATPase N-terminal" evidence="23">
    <location>
        <begin position="17"/>
        <end position="91"/>
    </location>
</feature>
<keyword evidence="9" id="KW-0067">ATP-binding</keyword>
<dbReference type="InterPro" id="IPR059000">
    <property type="entry name" value="ATPase_P-type_domA"/>
</dbReference>
<dbReference type="InterPro" id="IPR001757">
    <property type="entry name" value="P_typ_ATPase"/>
</dbReference>
<proteinExistence type="inferred from homology"/>
<dbReference type="InterPro" id="IPR008250">
    <property type="entry name" value="ATPase_P-typ_transduc_dom_A_sf"/>
</dbReference>
<feature type="transmembrane region" description="Helical" evidence="22">
    <location>
        <begin position="915"/>
        <end position="932"/>
    </location>
</feature>
<dbReference type="Proteomes" id="UP000318582">
    <property type="component" value="Unassembled WGS sequence"/>
</dbReference>
<dbReference type="SUPFAM" id="SSF81653">
    <property type="entry name" value="Calcium ATPase, transduction domain A"/>
    <property type="match status" value="1"/>
</dbReference>
<dbReference type="Pfam" id="PF08282">
    <property type="entry name" value="Hydrolase_3"/>
    <property type="match status" value="1"/>
</dbReference>
<evidence type="ECO:0000256" key="16">
    <source>
        <dbReference type="ARBA" id="ARBA00023136"/>
    </source>
</evidence>
<dbReference type="InterPro" id="IPR023299">
    <property type="entry name" value="ATPase_P-typ_cyto_dom_N"/>
</dbReference>
<keyword evidence="8" id="KW-0547">Nucleotide-binding</keyword>
<evidence type="ECO:0000256" key="14">
    <source>
        <dbReference type="ARBA" id="ARBA00023053"/>
    </source>
</evidence>
<dbReference type="SFLD" id="SFLDS00003">
    <property type="entry name" value="Haloacid_Dehalogenase"/>
    <property type="match status" value="1"/>
</dbReference>
<comment type="caution">
    <text evidence="24">The sequence shown here is derived from an EMBL/GenBank/DDBJ whole genome shotgun (WGS) entry which is preliminary data.</text>
</comment>
<sequence length="1034" mass="111529">MPAPNRQFKVVDPVKTDTYLLSFQDVADHLKTDIEQGLDRDEATNRLATYGENILGTDGGVSIFKVLLSNILNPMNFVLLLALALSCIVKDWTQAVVLAIVIATNSGIGFAQEYSSENTMAALKKLSAPTATIIRSGKLDTIPGSHVVPGDIVVVEEGDQIPADLRLIEAVNLEIDEMLLTGESMPVRKTTDALFARPEEGAISVGDRINLAFSSTTITRGRGKGIVVGTGLQTEIGRIAKLLSSSNDDTPTDAGNDSFAAKLSRFVHKLPGFKKSTKTPLQQTLDRMMFLLLGICIVLAVLVFWSNNFEWSENAALYAVAVGVAIIPEGLPAVVTVTMAVGVRSMAKQKAVVRKLGSLEAIGMVSNICSDKTGTLTEGKMTAKECWIAGRSLIVGGTAIDPTNGGVSIDGKTLTAETIEADPVLYQYFSCAALCNEASVHAPEDPSSSDASLTAWTAIGDPTEVAMQVLAYRVGMGKPALIKSTNATFMAEMAFDPTLKRMTTVYATTGALGYTVKYYMKGALERVLECSTSYYDADGQVKHMDKSVLENSQAAMEALAEKGLRVLAVAYRSQEGLTKLPTYDATIDRKTVEQSMTFIGLVGIYDPPRETSAPAVRTCREAGISVHMATGDHAKTATAIAKEIGILTAGQEHLVYTANTFDRMSDTEVDAMPRLPVVLARCSPETKVKLVAALHRRGKFVAMTGDGTNDAPALKAADVGVAMGLSGSDVAKEASEIVLTDDNFNSIVSAVKEGRTIYANIQKFALNFLSGNQSEVIAMVVGLAIRGSDGQAYYPMSAIQVLWLNMITSSPICLCLAREKGSRDAMRRPPRGYITDDNDEFNFSKDKTTSASLFSPRFLADVFFYGTVAGTLSLLSFVLTIAVTPRGIHGYDGEICTSHGGFNEAECAEVYEARGVSFMVLNTILLVHGWNCRSELDSTFFSKESHPRNNWPLFWAIIGGFALTLCTLLIPGLNTSVFMQLSFGWEWGVVAGCVVIFLVASEIWKAGKRRYLYKKGQGRPSEDVEHEEMRAMSH</sequence>
<evidence type="ECO:0000313" key="24">
    <source>
        <dbReference type="EMBL" id="TPX54585.1"/>
    </source>
</evidence>
<name>A0A507DTN0_9FUNG</name>
<dbReference type="PROSITE" id="PS00154">
    <property type="entry name" value="ATPASE_E1_E2"/>
    <property type="match status" value="1"/>
</dbReference>
<feature type="transmembrane region" description="Helical" evidence="22">
    <location>
        <begin position="317"/>
        <end position="341"/>
    </location>
</feature>
<dbReference type="GO" id="GO:0005886">
    <property type="term" value="C:plasma membrane"/>
    <property type="evidence" value="ECO:0007669"/>
    <property type="project" value="UniProtKB-SubCell"/>
</dbReference>
<comment type="similarity">
    <text evidence="18">Belongs to the cation transport ATPase (P-type) (TC 3.A.3) family. Type IID subfamily.</text>
</comment>
<gene>
    <name evidence="24" type="ORF">PhCBS80983_g05872</name>
</gene>
<evidence type="ECO:0000313" key="25">
    <source>
        <dbReference type="Proteomes" id="UP000318582"/>
    </source>
</evidence>
<dbReference type="FunFam" id="3.40.50.1000:FF:000193">
    <property type="entry name" value="Plasma membrane calcium-transporting ATPase 2"/>
    <property type="match status" value="1"/>
</dbReference>
<protein>
    <recommendedName>
        <fullName evidence="19">P-type Na(+) transporter</fullName>
        <ecNumber evidence="19">7.2.2.3</ecNumber>
    </recommendedName>
</protein>
<reference evidence="24 25" key="1">
    <citation type="journal article" date="2019" name="Sci. Rep.">
        <title>Comparative genomics of chytrid fungi reveal insights into the obligate biotrophic and pathogenic lifestyle of Synchytrium endobioticum.</title>
        <authorList>
            <person name="van de Vossenberg B.T.L.H."/>
            <person name="Warris S."/>
            <person name="Nguyen H.D.T."/>
            <person name="van Gent-Pelzer M.P.E."/>
            <person name="Joly D.L."/>
            <person name="van de Geest H.C."/>
            <person name="Bonants P.J.M."/>
            <person name="Smith D.S."/>
            <person name="Levesque C.A."/>
            <person name="van der Lee T.A.J."/>
        </authorList>
    </citation>
    <scope>NUCLEOTIDE SEQUENCE [LARGE SCALE GENOMIC DNA]</scope>
    <source>
        <strain evidence="24 25">CBS 809.83</strain>
    </source>
</reference>
<keyword evidence="14" id="KW-0915">Sodium</keyword>
<accession>A0A507DTN0</accession>
<keyword evidence="6 22" id="KW-0812">Transmembrane</keyword>
<dbReference type="InterPro" id="IPR004014">
    <property type="entry name" value="ATPase_P-typ_cation-transptr_N"/>
</dbReference>
<evidence type="ECO:0000256" key="3">
    <source>
        <dbReference type="ARBA" id="ARBA00022448"/>
    </source>
</evidence>
<evidence type="ECO:0000256" key="7">
    <source>
        <dbReference type="ARBA" id="ARBA00022723"/>
    </source>
</evidence>
<evidence type="ECO:0000256" key="19">
    <source>
        <dbReference type="ARBA" id="ARBA00035029"/>
    </source>
</evidence>
<dbReference type="STRING" id="109895.A0A507DTN0"/>
<dbReference type="Gene3D" id="1.20.1110.10">
    <property type="entry name" value="Calcium-transporting ATPase, transmembrane domain"/>
    <property type="match status" value="2"/>
</dbReference>
<dbReference type="InterPro" id="IPR006414">
    <property type="entry name" value="P-type_ATPase_IID"/>
</dbReference>
<evidence type="ECO:0000259" key="23">
    <source>
        <dbReference type="SMART" id="SM00831"/>
    </source>
</evidence>
<feature type="transmembrane region" description="Helical" evidence="22">
    <location>
        <begin position="288"/>
        <end position="305"/>
    </location>
</feature>
<evidence type="ECO:0000256" key="6">
    <source>
        <dbReference type="ARBA" id="ARBA00022692"/>
    </source>
</evidence>
<dbReference type="Pfam" id="PF00122">
    <property type="entry name" value="E1-E2_ATPase"/>
    <property type="match status" value="1"/>
</dbReference>
<evidence type="ECO:0000256" key="13">
    <source>
        <dbReference type="ARBA" id="ARBA00022989"/>
    </source>
</evidence>
<dbReference type="SUPFAM" id="SSF81665">
    <property type="entry name" value="Calcium ATPase, transmembrane domain M"/>
    <property type="match status" value="1"/>
</dbReference>
<keyword evidence="17" id="KW-0739">Sodium transport</keyword>
<evidence type="ECO:0000256" key="12">
    <source>
        <dbReference type="ARBA" id="ARBA00022967"/>
    </source>
</evidence>